<keyword evidence="2" id="KW-1185">Reference proteome</keyword>
<accession>A0A4Y2S4C6</accession>
<feature type="non-terminal residue" evidence="1">
    <location>
        <position position="18"/>
    </location>
</feature>
<proteinExistence type="predicted"/>
<reference evidence="1 2" key="1">
    <citation type="journal article" date="2019" name="Sci. Rep.">
        <title>Orb-weaving spider Araneus ventricosus genome elucidates the spidroin gene catalogue.</title>
        <authorList>
            <person name="Kono N."/>
            <person name="Nakamura H."/>
            <person name="Ohtoshi R."/>
            <person name="Moran D.A.P."/>
            <person name="Shinohara A."/>
            <person name="Yoshida Y."/>
            <person name="Fujiwara M."/>
            <person name="Mori M."/>
            <person name="Tomita M."/>
            <person name="Arakawa K."/>
        </authorList>
    </citation>
    <scope>NUCLEOTIDE SEQUENCE [LARGE SCALE GENOMIC DNA]</scope>
</reference>
<evidence type="ECO:0000313" key="1">
    <source>
        <dbReference type="EMBL" id="GBN82773.1"/>
    </source>
</evidence>
<organism evidence="1 2">
    <name type="scientific">Araneus ventricosus</name>
    <name type="common">Orbweaver spider</name>
    <name type="synonym">Epeira ventricosa</name>
    <dbReference type="NCBI Taxonomy" id="182803"/>
    <lineage>
        <taxon>Eukaryota</taxon>
        <taxon>Metazoa</taxon>
        <taxon>Ecdysozoa</taxon>
        <taxon>Arthropoda</taxon>
        <taxon>Chelicerata</taxon>
        <taxon>Arachnida</taxon>
        <taxon>Araneae</taxon>
        <taxon>Araneomorphae</taxon>
        <taxon>Entelegynae</taxon>
        <taxon>Araneoidea</taxon>
        <taxon>Araneidae</taxon>
        <taxon>Araneus</taxon>
    </lineage>
</organism>
<gene>
    <name evidence="1" type="ORF">AVEN_174642_1</name>
</gene>
<dbReference type="EMBL" id="BGPR01019729">
    <property type="protein sequence ID" value="GBN82773.1"/>
    <property type="molecule type" value="Genomic_DNA"/>
</dbReference>
<comment type="caution">
    <text evidence="1">The sequence shown here is derived from an EMBL/GenBank/DDBJ whole genome shotgun (WGS) entry which is preliminary data.</text>
</comment>
<dbReference type="Proteomes" id="UP000499080">
    <property type="component" value="Unassembled WGS sequence"/>
</dbReference>
<sequence length="18" mass="1989">MRCAVASKLYHVSAAILR</sequence>
<name>A0A4Y2S4C6_ARAVE</name>
<protein>
    <submittedName>
        <fullName evidence="1">Uncharacterized protein</fullName>
    </submittedName>
</protein>
<evidence type="ECO:0000313" key="2">
    <source>
        <dbReference type="Proteomes" id="UP000499080"/>
    </source>
</evidence>
<dbReference type="AlphaFoldDB" id="A0A4Y2S4C6"/>